<dbReference type="AlphaFoldDB" id="A0A383B5F6"/>
<evidence type="ECO:0000256" key="1">
    <source>
        <dbReference type="ARBA" id="ARBA00023125"/>
    </source>
</evidence>
<dbReference type="Gene3D" id="1.10.357.10">
    <property type="entry name" value="Tetracycline Repressor, domain 2"/>
    <property type="match status" value="1"/>
</dbReference>
<dbReference type="InterPro" id="IPR001647">
    <property type="entry name" value="HTH_TetR"/>
</dbReference>
<dbReference type="InterPro" id="IPR009057">
    <property type="entry name" value="Homeodomain-like_sf"/>
</dbReference>
<dbReference type="SUPFAM" id="SSF46689">
    <property type="entry name" value="Homeodomain-like"/>
    <property type="match status" value="1"/>
</dbReference>
<protein>
    <recommendedName>
        <fullName evidence="2">HTH tetR-type domain-containing protein</fullName>
    </recommendedName>
</protein>
<feature type="non-terminal residue" evidence="3">
    <location>
        <position position="152"/>
    </location>
</feature>
<dbReference type="EMBL" id="UINC01197521">
    <property type="protein sequence ID" value="SVE15053.1"/>
    <property type="molecule type" value="Genomic_DNA"/>
</dbReference>
<dbReference type="PROSITE" id="PS50977">
    <property type="entry name" value="HTH_TETR_2"/>
    <property type="match status" value="1"/>
</dbReference>
<gene>
    <name evidence="3" type="ORF">METZ01_LOCUS467907</name>
</gene>
<reference evidence="3" key="1">
    <citation type="submission" date="2018-05" db="EMBL/GenBank/DDBJ databases">
        <authorList>
            <person name="Lanie J.A."/>
            <person name="Ng W.-L."/>
            <person name="Kazmierczak K.M."/>
            <person name="Andrzejewski T.M."/>
            <person name="Davidsen T.M."/>
            <person name="Wayne K.J."/>
            <person name="Tettelin H."/>
            <person name="Glass J.I."/>
            <person name="Rusch D."/>
            <person name="Podicherti R."/>
            <person name="Tsui H.-C.T."/>
            <person name="Winkler M.E."/>
        </authorList>
    </citation>
    <scope>NUCLEOTIDE SEQUENCE</scope>
</reference>
<organism evidence="3">
    <name type="scientific">marine metagenome</name>
    <dbReference type="NCBI Taxonomy" id="408172"/>
    <lineage>
        <taxon>unclassified sequences</taxon>
        <taxon>metagenomes</taxon>
        <taxon>ecological metagenomes</taxon>
    </lineage>
</organism>
<keyword evidence="1" id="KW-0238">DNA-binding</keyword>
<dbReference type="Pfam" id="PF00440">
    <property type="entry name" value="TetR_N"/>
    <property type="match status" value="1"/>
</dbReference>
<sequence length="152" mass="16670">MHVGRRATDVMTSDGRTTVNDGRAVRAARERAKQHRRIVEATRLLLASNDVDSIRVADIADGAGCSTATIHNHFPNALPDILAAISEDIIQTAFKQFEKISKDFSGIELVRSYFKTVGEHICEQADVAVPSIAISVDLASQGSWFDRKIFSD</sequence>
<dbReference type="GO" id="GO:0003677">
    <property type="term" value="F:DNA binding"/>
    <property type="evidence" value="ECO:0007669"/>
    <property type="project" value="UniProtKB-KW"/>
</dbReference>
<feature type="domain" description="HTH tetR-type" evidence="2">
    <location>
        <begin position="32"/>
        <end position="92"/>
    </location>
</feature>
<evidence type="ECO:0000259" key="2">
    <source>
        <dbReference type="PROSITE" id="PS50977"/>
    </source>
</evidence>
<evidence type="ECO:0000313" key="3">
    <source>
        <dbReference type="EMBL" id="SVE15053.1"/>
    </source>
</evidence>
<accession>A0A383B5F6</accession>
<proteinExistence type="predicted"/>
<name>A0A383B5F6_9ZZZZ</name>